<sequence length="111" mass="11805">MQKLVVVLFIFTALLGLAFALNESDYSPDPTPACMEQSAEKVSAPLICGCPAAALVHQGGVSYYLPRTRNDCAEVMEHGGEYCMGTCAYEAKSSDGAIIKHTLDCGYGSYA</sequence>
<dbReference type="EMBL" id="CP064981">
    <property type="protein sequence ID" value="QQR92539.1"/>
    <property type="molecule type" value="Genomic_DNA"/>
</dbReference>
<name>A0A7T9I121_9ARCH</name>
<organism evidence="1">
    <name type="scientific">Candidatus Iainarchaeum sp</name>
    <dbReference type="NCBI Taxonomy" id="3101447"/>
    <lineage>
        <taxon>Archaea</taxon>
        <taxon>Candidatus Iainarchaeota</taxon>
        <taxon>Candidatus Iainarchaeia</taxon>
        <taxon>Candidatus Iainarchaeales</taxon>
        <taxon>Candidatus Iainarchaeaceae</taxon>
        <taxon>Candidatus Iainarchaeum</taxon>
    </lineage>
</organism>
<dbReference type="AlphaFoldDB" id="A0A7T9I121"/>
<dbReference type="Proteomes" id="UP000596004">
    <property type="component" value="Chromosome"/>
</dbReference>
<accession>A0A7T9I121</accession>
<proteinExistence type="predicted"/>
<protein>
    <submittedName>
        <fullName evidence="1">Uncharacterized protein</fullName>
    </submittedName>
</protein>
<gene>
    <name evidence="1" type="ORF">IPJ89_05335</name>
</gene>
<evidence type="ECO:0000313" key="1">
    <source>
        <dbReference type="EMBL" id="QQR92539.1"/>
    </source>
</evidence>
<reference evidence="1" key="1">
    <citation type="submission" date="2020-11" db="EMBL/GenBank/DDBJ databases">
        <title>Connecting structure to function with the recovery of over 1000 high-quality activated sludge metagenome-assembled genomes encoding full-length rRNA genes using long-read sequencing.</title>
        <authorList>
            <person name="Singleton C.M."/>
            <person name="Petriglieri F."/>
            <person name="Kristensen J.M."/>
            <person name="Kirkegaard R.H."/>
            <person name="Michaelsen T.Y."/>
            <person name="Andersen M.H."/>
            <person name="Karst S.M."/>
            <person name="Dueholm M.S."/>
            <person name="Nielsen P.H."/>
            <person name="Albertsen M."/>
        </authorList>
    </citation>
    <scope>NUCLEOTIDE SEQUENCE</scope>
    <source>
        <strain evidence="1">Fred_18-Q3-R57-64_BAT3C.431</strain>
    </source>
</reference>